<dbReference type="Proteomes" id="UP000010475">
    <property type="component" value="Chromosome"/>
</dbReference>
<dbReference type="PATRIC" id="fig|56107.3.peg.1317"/>
<name>K9WSV8_9NOST</name>
<dbReference type="HOGENOM" id="CLU_098316_0_0_3"/>
<dbReference type="STRING" id="56107.Cylst_1168"/>
<proteinExistence type="predicted"/>
<organism evidence="1 2">
    <name type="scientific">Cylindrospermum stagnale PCC 7417</name>
    <dbReference type="NCBI Taxonomy" id="56107"/>
    <lineage>
        <taxon>Bacteria</taxon>
        <taxon>Bacillati</taxon>
        <taxon>Cyanobacteriota</taxon>
        <taxon>Cyanophyceae</taxon>
        <taxon>Nostocales</taxon>
        <taxon>Nostocaceae</taxon>
        <taxon>Cylindrospermum</taxon>
    </lineage>
</organism>
<dbReference type="PROSITE" id="PS51257">
    <property type="entry name" value="PROKAR_LIPOPROTEIN"/>
    <property type="match status" value="1"/>
</dbReference>
<dbReference type="KEGG" id="csg:Cylst_1168"/>
<keyword evidence="2" id="KW-1185">Reference proteome</keyword>
<accession>K9WSV8</accession>
<evidence type="ECO:0000313" key="2">
    <source>
        <dbReference type="Proteomes" id="UP000010475"/>
    </source>
</evidence>
<dbReference type="EMBL" id="CP003642">
    <property type="protein sequence ID" value="AFZ23470.1"/>
    <property type="molecule type" value="Genomic_DNA"/>
</dbReference>
<dbReference type="OrthoDB" id="424179at2"/>
<reference evidence="1 2" key="1">
    <citation type="submission" date="2012-06" db="EMBL/GenBank/DDBJ databases">
        <title>Finished chromosome of genome of Cylindrospermum stagnale PCC 7417.</title>
        <authorList>
            <consortium name="US DOE Joint Genome Institute"/>
            <person name="Gugger M."/>
            <person name="Coursin T."/>
            <person name="Rippka R."/>
            <person name="Tandeau De Marsac N."/>
            <person name="Huntemann M."/>
            <person name="Wei C.-L."/>
            <person name="Han J."/>
            <person name="Detter J.C."/>
            <person name="Han C."/>
            <person name="Tapia R."/>
            <person name="Chen A."/>
            <person name="Kyrpides N."/>
            <person name="Mavromatis K."/>
            <person name="Markowitz V."/>
            <person name="Szeto E."/>
            <person name="Ivanova N."/>
            <person name="Pagani I."/>
            <person name="Pati A."/>
            <person name="Goodwin L."/>
            <person name="Nordberg H.P."/>
            <person name="Cantor M.N."/>
            <person name="Hua S.X."/>
            <person name="Woyke T."/>
            <person name="Kerfeld C.A."/>
        </authorList>
    </citation>
    <scope>NUCLEOTIDE SEQUENCE [LARGE SCALE GENOMIC DNA]</scope>
    <source>
        <strain evidence="1 2">PCC 7417</strain>
    </source>
</reference>
<sequence>MKASSRNTNYGLWFVACSCWVLTSNSLNYPAYSQNLTPYQSKGENEKIKNSCSEQNLETLITQLLRDLPNYSNRATQRARRLSRRVDLFSYMLVAGRPEFTPLPLNPGGESANEYQSEGVEQVFFTTLERQYINKKAVELQQFHRLFLTKTTNGWALVMMYTQTGSYSQAQPPSPPRDSSNSAVAQGVKLWLRDCQAGSMRSNNSKKLSLFGK</sequence>
<dbReference type="RefSeq" id="WP_015206726.1">
    <property type="nucleotide sequence ID" value="NC_019757.1"/>
</dbReference>
<evidence type="ECO:0000313" key="1">
    <source>
        <dbReference type="EMBL" id="AFZ23470.1"/>
    </source>
</evidence>
<protein>
    <submittedName>
        <fullName evidence="1">Uncharacterized protein</fullName>
    </submittedName>
</protein>
<dbReference type="eggNOG" id="ENOG50320CM">
    <property type="taxonomic scope" value="Bacteria"/>
</dbReference>
<gene>
    <name evidence="1" type="ORF">Cylst_1168</name>
</gene>
<dbReference type="AlphaFoldDB" id="K9WSV8"/>